<evidence type="ECO:0000256" key="1">
    <source>
        <dbReference type="ARBA" id="ARBA00004651"/>
    </source>
</evidence>
<keyword evidence="2" id="KW-1003">Cell membrane</keyword>
<protein>
    <submittedName>
        <fullName evidence="8">EamA domain-containing membrane protein RarD</fullName>
    </submittedName>
</protein>
<feature type="transmembrane region" description="Helical" evidence="6">
    <location>
        <begin position="223"/>
        <end position="242"/>
    </location>
</feature>
<feature type="transmembrane region" description="Helical" evidence="6">
    <location>
        <begin position="80"/>
        <end position="100"/>
    </location>
</feature>
<evidence type="ECO:0000313" key="9">
    <source>
        <dbReference type="Proteomes" id="UP000199110"/>
    </source>
</evidence>
<sequence length="312" mass="32093">MRAPDGSGNPLAMAPDLSLRAATLIGFCAVALWALLALFTTLSGDVPPLQLLAMCFAIGGILGLVAGARRGGHRAWRQPPAVWLLGVGGLFGYHLLYVLALRAAPAVEASLIAYLWPLLIVIFASFGRGLRAHHLIGAMLGLAGAALIVTGGQSLSFSPQNLPGYAIAFAAAFVWAGYSVLSGRLPQVPTDAVTGFCLATAVLSFGAHLLLETTVWPRGIEWLAILGLGLGPVGLAFFLWDIGVKRGDLAVLGAASYAAPLLSTLVLIGAGQARASWAVALACLLITAGAVLAARDMLWPGGGRKPDSSTPS</sequence>
<dbReference type="InterPro" id="IPR051258">
    <property type="entry name" value="Diverse_Substrate_Transporter"/>
</dbReference>
<keyword evidence="9" id="KW-1185">Reference proteome</keyword>
<feature type="transmembrane region" description="Helical" evidence="6">
    <location>
        <begin position="193"/>
        <end position="211"/>
    </location>
</feature>
<organism evidence="8 9">
    <name type="scientific">Jannaschia pohangensis</name>
    <dbReference type="NCBI Taxonomy" id="390807"/>
    <lineage>
        <taxon>Bacteria</taxon>
        <taxon>Pseudomonadati</taxon>
        <taxon>Pseudomonadota</taxon>
        <taxon>Alphaproteobacteria</taxon>
        <taxon>Rhodobacterales</taxon>
        <taxon>Roseobacteraceae</taxon>
        <taxon>Jannaschia</taxon>
    </lineage>
</organism>
<dbReference type="InterPro" id="IPR037185">
    <property type="entry name" value="EmrE-like"/>
</dbReference>
<comment type="subcellular location">
    <subcellularLocation>
        <location evidence="1">Cell membrane</location>
        <topology evidence="1">Multi-pass membrane protein</topology>
    </subcellularLocation>
</comment>
<evidence type="ECO:0000256" key="2">
    <source>
        <dbReference type="ARBA" id="ARBA00022475"/>
    </source>
</evidence>
<dbReference type="AlphaFoldDB" id="A0A1I3R3B2"/>
<dbReference type="Pfam" id="PF00892">
    <property type="entry name" value="EamA"/>
    <property type="match status" value="2"/>
</dbReference>
<dbReference type="PANTHER" id="PTHR42920:SF24">
    <property type="entry name" value="AROMATIC AMINO ACID EXPORTER YDDG"/>
    <property type="match status" value="1"/>
</dbReference>
<evidence type="ECO:0000256" key="6">
    <source>
        <dbReference type="SAM" id="Phobius"/>
    </source>
</evidence>
<dbReference type="Proteomes" id="UP000199110">
    <property type="component" value="Unassembled WGS sequence"/>
</dbReference>
<keyword evidence="5 6" id="KW-0472">Membrane</keyword>
<feature type="transmembrane region" description="Helical" evidence="6">
    <location>
        <begin position="275"/>
        <end position="294"/>
    </location>
</feature>
<accession>A0A1I3R3B2</accession>
<gene>
    <name evidence="8" type="ORF">SAMN04488095_2778</name>
</gene>
<evidence type="ECO:0000256" key="5">
    <source>
        <dbReference type="ARBA" id="ARBA00023136"/>
    </source>
</evidence>
<reference evidence="8 9" key="1">
    <citation type="submission" date="2016-10" db="EMBL/GenBank/DDBJ databases">
        <authorList>
            <person name="de Groot N.N."/>
        </authorList>
    </citation>
    <scope>NUCLEOTIDE SEQUENCE [LARGE SCALE GENOMIC DNA]</scope>
    <source>
        <strain evidence="8 9">DSM 19073</strain>
    </source>
</reference>
<dbReference type="SUPFAM" id="SSF103481">
    <property type="entry name" value="Multidrug resistance efflux transporter EmrE"/>
    <property type="match status" value="2"/>
</dbReference>
<name>A0A1I3R3B2_9RHOB</name>
<evidence type="ECO:0000313" key="8">
    <source>
        <dbReference type="EMBL" id="SFJ41044.1"/>
    </source>
</evidence>
<keyword evidence="4 6" id="KW-1133">Transmembrane helix</keyword>
<feature type="domain" description="EamA" evidence="7">
    <location>
        <begin position="24"/>
        <end position="150"/>
    </location>
</feature>
<feature type="transmembrane region" description="Helical" evidence="6">
    <location>
        <begin position="162"/>
        <end position="181"/>
    </location>
</feature>
<feature type="transmembrane region" description="Helical" evidence="6">
    <location>
        <begin position="21"/>
        <end position="42"/>
    </location>
</feature>
<evidence type="ECO:0000259" key="7">
    <source>
        <dbReference type="Pfam" id="PF00892"/>
    </source>
</evidence>
<dbReference type="EMBL" id="FORA01000003">
    <property type="protein sequence ID" value="SFJ41044.1"/>
    <property type="molecule type" value="Genomic_DNA"/>
</dbReference>
<proteinExistence type="predicted"/>
<dbReference type="InterPro" id="IPR000620">
    <property type="entry name" value="EamA_dom"/>
</dbReference>
<evidence type="ECO:0000256" key="4">
    <source>
        <dbReference type="ARBA" id="ARBA00022989"/>
    </source>
</evidence>
<feature type="transmembrane region" description="Helical" evidence="6">
    <location>
        <begin position="48"/>
        <end position="68"/>
    </location>
</feature>
<feature type="transmembrane region" description="Helical" evidence="6">
    <location>
        <begin position="135"/>
        <end position="156"/>
    </location>
</feature>
<feature type="transmembrane region" description="Helical" evidence="6">
    <location>
        <begin position="106"/>
        <end position="126"/>
    </location>
</feature>
<evidence type="ECO:0000256" key="3">
    <source>
        <dbReference type="ARBA" id="ARBA00022692"/>
    </source>
</evidence>
<feature type="domain" description="EamA" evidence="7">
    <location>
        <begin position="163"/>
        <end position="293"/>
    </location>
</feature>
<keyword evidence="3 6" id="KW-0812">Transmembrane</keyword>
<feature type="transmembrane region" description="Helical" evidence="6">
    <location>
        <begin position="249"/>
        <end position="269"/>
    </location>
</feature>
<dbReference type="PANTHER" id="PTHR42920">
    <property type="entry name" value="OS03G0707200 PROTEIN-RELATED"/>
    <property type="match status" value="1"/>
</dbReference>
<dbReference type="GO" id="GO:0005886">
    <property type="term" value="C:plasma membrane"/>
    <property type="evidence" value="ECO:0007669"/>
    <property type="project" value="UniProtKB-SubCell"/>
</dbReference>